<protein>
    <recommendedName>
        <fullName evidence="2 7">DNA repair protein RecO</fullName>
    </recommendedName>
    <alternativeName>
        <fullName evidence="6 7">Recombination protein O</fullName>
    </alternativeName>
</protein>
<evidence type="ECO:0000256" key="1">
    <source>
        <dbReference type="ARBA" id="ARBA00007452"/>
    </source>
</evidence>
<dbReference type="RefSeq" id="WP_182294980.1">
    <property type="nucleotide sequence ID" value="NZ_CP059851.1"/>
</dbReference>
<feature type="domain" description="DNA replication/recombination mediator RecO N-terminal" evidence="8">
    <location>
        <begin position="1"/>
        <end position="75"/>
    </location>
</feature>
<dbReference type="EMBL" id="CP059851">
    <property type="protein sequence ID" value="QMW22135.1"/>
    <property type="molecule type" value="Genomic_DNA"/>
</dbReference>
<evidence type="ECO:0000256" key="3">
    <source>
        <dbReference type="ARBA" id="ARBA00022763"/>
    </source>
</evidence>
<dbReference type="GO" id="GO:0006310">
    <property type="term" value="P:DNA recombination"/>
    <property type="evidence" value="ECO:0007669"/>
    <property type="project" value="UniProtKB-UniRule"/>
</dbReference>
<dbReference type="GO" id="GO:0006302">
    <property type="term" value="P:double-strand break repair"/>
    <property type="evidence" value="ECO:0007669"/>
    <property type="project" value="TreeGrafter"/>
</dbReference>
<dbReference type="Pfam" id="PF02565">
    <property type="entry name" value="RecO_C"/>
    <property type="match status" value="1"/>
</dbReference>
<dbReference type="Pfam" id="PF11967">
    <property type="entry name" value="RecO_N"/>
    <property type="match status" value="1"/>
</dbReference>
<dbReference type="Gene3D" id="1.20.1440.120">
    <property type="entry name" value="Recombination protein O, C-terminal domain"/>
    <property type="match status" value="1"/>
</dbReference>
<comment type="similarity">
    <text evidence="1 7">Belongs to the RecO family.</text>
</comment>
<evidence type="ECO:0000256" key="4">
    <source>
        <dbReference type="ARBA" id="ARBA00023172"/>
    </source>
</evidence>
<dbReference type="Proteomes" id="UP000515292">
    <property type="component" value="Chromosome"/>
</dbReference>
<evidence type="ECO:0000313" key="10">
    <source>
        <dbReference type="Proteomes" id="UP000515292"/>
    </source>
</evidence>
<dbReference type="NCBIfam" id="TIGR00613">
    <property type="entry name" value="reco"/>
    <property type="match status" value="1"/>
</dbReference>
<evidence type="ECO:0000313" key="9">
    <source>
        <dbReference type="EMBL" id="QMW22135.1"/>
    </source>
</evidence>
<accession>A0A7G5IFJ3</accession>
<dbReference type="HAMAP" id="MF_00201">
    <property type="entry name" value="RecO"/>
    <property type="match status" value="1"/>
</dbReference>
<dbReference type="InterPro" id="IPR012340">
    <property type="entry name" value="NA-bd_OB-fold"/>
</dbReference>
<dbReference type="PANTHER" id="PTHR33991:SF1">
    <property type="entry name" value="DNA REPAIR PROTEIN RECO"/>
    <property type="match status" value="1"/>
</dbReference>
<evidence type="ECO:0000256" key="6">
    <source>
        <dbReference type="ARBA" id="ARBA00033409"/>
    </source>
</evidence>
<evidence type="ECO:0000256" key="5">
    <source>
        <dbReference type="ARBA" id="ARBA00023204"/>
    </source>
</evidence>
<dbReference type="PANTHER" id="PTHR33991">
    <property type="entry name" value="DNA REPAIR PROTEIN RECO"/>
    <property type="match status" value="1"/>
</dbReference>
<name>A0A7G5IFJ3_9SPHN</name>
<dbReference type="Gene3D" id="2.40.50.140">
    <property type="entry name" value="Nucleic acid-binding proteins"/>
    <property type="match status" value="1"/>
</dbReference>
<keyword evidence="10" id="KW-1185">Reference proteome</keyword>
<dbReference type="GO" id="GO:0043590">
    <property type="term" value="C:bacterial nucleoid"/>
    <property type="evidence" value="ECO:0007669"/>
    <property type="project" value="TreeGrafter"/>
</dbReference>
<gene>
    <name evidence="7 9" type="primary">recO</name>
    <name evidence="9" type="ORF">H3309_12265</name>
</gene>
<dbReference type="SUPFAM" id="SSF50249">
    <property type="entry name" value="Nucleic acid-binding proteins"/>
    <property type="match status" value="1"/>
</dbReference>
<evidence type="ECO:0000256" key="7">
    <source>
        <dbReference type="HAMAP-Rule" id="MF_00201"/>
    </source>
</evidence>
<dbReference type="SUPFAM" id="SSF57863">
    <property type="entry name" value="ArfGap/RecO-like zinc finger"/>
    <property type="match status" value="1"/>
</dbReference>
<dbReference type="InterPro" id="IPR003717">
    <property type="entry name" value="RecO"/>
</dbReference>
<sequence>MQLTDTALILSALPHGETGAVVRVLTADHGLRAGFVAGGRGRTLRPVLQPGNRVAVSLRGRAASQLPSMTLELLQSRALLAFDPTSAAALDWLTRLTAATLPEADAHPALFTALDGVLNAMDGPIAGWAMGIPRYELLLLTELGFGLDLTTCALTGVREGLAFVSPNSGRAVSAAAVAGTDYRDKLLPLPAFLLTGGSATTDQLGAALRLTAHFLPRLPGLPDQKMRERVLRDLASGG</sequence>
<keyword evidence="3 7" id="KW-0227">DNA damage</keyword>
<dbReference type="InterPro" id="IPR022572">
    <property type="entry name" value="DNA_rep/recomb_RecO_N"/>
</dbReference>
<reference evidence="9 10" key="1">
    <citation type="submission" date="2020-07" db="EMBL/GenBank/DDBJ databases">
        <title>Complete genome sequence for Sandaracinobacter sp. M6.</title>
        <authorList>
            <person name="Tang Y."/>
            <person name="Liu Q."/>
            <person name="Guo Z."/>
            <person name="Lei P."/>
            <person name="Huang B."/>
        </authorList>
    </citation>
    <scope>NUCLEOTIDE SEQUENCE [LARGE SCALE GENOMIC DNA]</scope>
    <source>
        <strain evidence="9 10">M6</strain>
    </source>
</reference>
<evidence type="ECO:0000259" key="8">
    <source>
        <dbReference type="Pfam" id="PF11967"/>
    </source>
</evidence>
<evidence type="ECO:0000256" key="2">
    <source>
        <dbReference type="ARBA" id="ARBA00021310"/>
    </source>
</evidence>
<dbReference type="InterPro" id="IPR037278">
    <property type="entry name" value="ARFGAP/RecO"/>
</dbReference>
<organism evidence="9 10">
    <name type="scientific">Sandaracinobacteroides saxicola</name>
    <dbReference type="NCBI Taxonomy" id="2759707"/>
    <lineage>
        <taxon>Bacteria</taxon>
        <taxon>Pseudomonadati</taxon>
        <taxon>Pseudomonadota</taxon>
        <taxon>Alphaproteobacteria</taxon>
        <taxon>Sphingomonadales</taxon>
        <taxon>Sphingosinicellaceae</taxon>
        <taxon>Sandaracinobacteroides</taxon>
    </lineage>
</organism>
<dbReference type="KEGG" id="sand:H3309_12265"/>
<dbReference type="InterPro" id="IPR042242">
    <property type="entry name" value="RecO_C"/>
</dbReference>
<keyword evidence="5 7" id="KW-0234">DNA repair</keyword>
<keyword evidence="4 7" id="KW-0233">DNA recombination</keyword>
<proteinExistence type="inferred from homology"/>
<dbReference type="AlphaFoldDB" id="A0A7G5IFJ3"/>
<comment type="function">
    <text evidence="7">Involved in DNA repair and RecF pathway recombination.</text>
</comment>